<evidence type="ECO:0000256" key="1">
    <source>
        <dbReference type="SAM" id="MobiDB-lite"/>
    </source>
</evidence>
<dbReference type="AlphaFoldDB" id="A0A7W8E8X6"/>
<organism evidence="2 3">
    <name type="scientific">Granulicella mallensis</name>
    <dbReference type="NCBI Taxonomy" id="940614"/>
    <lineage>
        <taxon>Bacteria</taxon>
        <taxon>Pseudomonadati</taxon>
        <taxon>Acidobacteriota</taxon>
        <taxon>Terriglobia</taxon>
        <taxon>Terriglobales</taxon>
        <taxon>Acidobacteriaceae</taxon>
        <taxon>Granulicella</taxon>
    </lineage>
</organism>
<sequence>MKSNESSFVATEARPIEALIAIALQLRARLDAKDGLKRNLGSEAVLLRAFGFRNPDIALIIGSTPGSVAELISQAQKTKGAKNGKAKNGGSKDK</sequence>
<accession>A0A7W8E8X6</accession>
<dbReference type="RefSeq" id="WP_184255417.1">
    <property type="nucleotide sequence ID" value="NZ_JACHIO010000008.1"/>
</dbReference>
<name>A0A7W8E8X6_9BACT</name>
<feature type="region of interest" description="Disordered" evidence="1">
    <location>
        <begin position="75"/>
        <end position="94"/>
    </location>
</feature>
<evidence type="ECO:0000313" key="2">
    <source>
        <dbReference type="EMBL" id="MBB5063903.1"/>
    </source>
</evidence>
<reference evidence="2 3" key="1">
    <citation type="submission" date="2020-08" db="EMBL/GenBank/DDBJ databases">
        <title>Genomic Encyclopedia of Type Strains, Phase IV (KMG-V): Genome sequencing to study the core and pangenomes of soil and plant-associated prokaryotes.</title>
        <authorList>
            <person name="Whitman W."/>
        </authorList>
    </citation>
    <scope>NUCLEOTIDE SEQUENCE [LARGE SCALE GENOMIC DNA]</scope>
    <source>
        <strain evidence="2 3">X5P3</strain>
    </source>
</reference>
<proteinExistence type="predicted"/>
<protein>
    <submittedName>
        <fullName evidence="2">Uncharacterized protein</fullName>
    </submittedName>
</protein>
<comment type="caution">
    <text evidence="2">The sequence shown here is derived from an EMBL/GenBank/DDBJ whole genome shotgun (WGS) entry which is preliminary data.</text>
</comment>
<evidence type="ECO:0000313" key="3">
    <source>
        <dbReference type="Proteomes" id="UP000584867"/>
    </source>
</evidence>
<dbReference type="EMBL" id="JACHIO010000008">
    <property type="protein sequence ID" value="MBB5063903.1"/>
    <property type="molecule type" value="Genomic_DNA"/>
</dbReference>
<gene>
    <name evidence="2" type="ORF">HDF15_002251</name>
</gene>
<dbReference type="Proteomes" id="UP000584867">
    <property type="component" value="Unassembled WGS sequence"/>
</dbReference>